<dbReference type="SUPFAM" id="SSF161256">
    <property type="entry name" value="RILP dimerisation region"/>
    <property type="match status" value="1"/>
</dbReference>
<dbReference type="Pfam" id="PF11461">
    <property type="entry name" value="RILP"/>
    <property type="match status" value="1"/>
</dbReference>
<feature type="region of interest" description="Disordered" evidence="5">
    <location>
        <begin position="238"/>
        <end position="270"/>
    </location>
</feature>
<feature type="compositionally biased region" description="Basic and acidic residues" evidence="5">
    <location>
        <begin position="242"/>
        <end position="269"/>
    </location>
</feature>
<reference evidence="9" key="1">
    <citation type="submission" date="2015-02" db="EMBL/GenBank/DDBJ databases">
        <title>Genome sequencing for Strongylocentrotus purpuratus.</title>
        <authorList>
            <person name="Murali S."/>
            <person name="Liu Y."/>
            <person name="Vee V."/>
            <person name="English A."/>
            <person name="Wang M."/>
            <person name="Skinner E."/>
            <person name="Han Y."/>
            <person name="Muzny D.M."/>
            <person name="Worley K.C."/>
            <person name="Gibbs R.A."/>
        </authorList>
    </citation>
    <scope>NUCLEOTIDE SEQUENCE</scope>
</reference>
<dbReference type="Proteomes" id="UP000007110">
    <property type="component" value="Unassembled WGS sequence"/>
</dbReference>
<feature type="domain" description="RH2" evidence="7">
    <location>
        <begin position="269"/>
        <end position="335"/>
    </location>
</feature>
<keyword evidence="1" id="KW-0813">Transport</keyword>
<keyword evidence="9" id="KW-1185">Reference proteome</keyword>
<proteinExistence type="predicted"/>
<dbReference type="GO" id="GO:0046983">
    <property type="term" value="F:protein dimerization activity"/>
    <property type="evidence" value="ECO:0007669"/>
    <property type="project" value="InterPro"/>
</dbReference>
<feature type="region of interest" description="Disordered" evidence="5">
    <location>
        <begin position="302"/>
        <end position="331"/>
    </location>
</feature>
<evidence type="ECO:0000313" key="9">
    <source>
        <dbReference type="Proteomes" id="UP000007110"/>
    </source>
</evidence>
<evidence type="ECO:0000259" key="7">
    <source>
        <dbReference type="PROSITE" id="PS51777"/>
    </source>
</evidence>
<dbReference type="Pfam" id="PF09744">
    <property type="entry name" value="RH1"/>
    <property type="match status" value="1"/>
</dbReference>
<dbReference type="InterPro" id="IPR034744">
    <property type="entry name" value="RH2"/>
</dbReference>
<feature type="compositionally biased region" description="Low complexity" evidence="5">
    <location>
        <begin position="447"/>
        <end position="464"/>
    </location>
</feature>
<reference evidence="8" key="2">
    <citation type="submission" date="2021-01" db="UniProtKB">
        <authorList>
            <consortium name="EnsemblMetazoa"/>
        </authorList>
    </citation>
    <scope>IDENTIFICATION</scope>
</reference>
<dbReference type="GO" id="GO:0015031">
    <property type="term" value="P:protein transport"/>
    <property type="evidence" value="ECO:0007669"/>
    <property type="project" value="UniProtKB-KW"/>
</dbReference>
<name>A0A7M7GIV5_STRPU</name>
<evidence type="ECO:0000256" key="1">
    <source>
        <dbReference type="ARBA" id="ARBA00022448"/>
    </source>
</evidence>
<evidence type="ECO:0000259" key="6">
    <source>
        <dbReference type="PROSITE" id="PS51776"/>
    </source>
</evidence>
<feature type="compositionally biased region" description="Polar residues" evidence="5">
    <location>
        <begin position="365"/>
        <end position="394"/>
    </location>
</feature>
<dbReference type="FunCoup" id="A0A7M7GIV5">
    <property type="interactions" value="950"/>
</dbReference>
<dbReference type="OrthoDB" id="10069524at2759"/>
<dbReference type="GeneID" id="100893667"/>
<keyword evidence="2" id="KW-0653">Protein transport</keyword>
<dbReference type="InterPro" id="IPR034743">
    <property type="entry name" value="RH1"/>
</dbReference>
<evidence type="ECO:0000256" key="2">
    <source>
        <dbReference type="ARBA" id="ARBA00022927"/>
    </source>
</evidence>
<dbReference type="PROSITE" id="PS51776">
    <property type="entry name" value="RH1"/>
    <property type="match status" value="1"/>
</dbReference>
<sequence length="507" mass="58101">MTTEILDNNNTGEMTVLKVYELAADAGRECQQLIEQFGQESASNVTLKIISILEHLELLVNEKTELEKKVSKLNENLVTCQNELSRKTEENAHLLIDLHKMEDQHLEDLEQWKEFLSEARRKNKELKKQLNEKEGQVKQEKVMEQETLKVLLKLKETVDKQRDTIRAQDNDLRSKNQDVEALQQQADRLVKVNSNLRRKHELVESHSRNLIRQKSTLQVDVMRLNKNLIEQKTMTEIDEADGTMKDNPEVDNKEGENKMAGDLSHDPNRPRFTLNELRKVLIERDEMHLKVVALEEELETYRAEEDQTGSSANTSSPCQQEENSGKNKPSGIRKFFANLFKGKDKTDVEEELKKWELLDLEQEDFISSTEDPLTQSVQSETAMPTTRGSPNTYTERSRRHSDITPSSNNNNEAPVPGKKNDSWFFGSKSRSPSKPKEMVDMTSPKASSSPRRSRSSSPSDLPLPRATPPPVRPSKNEDESEDREGVSNTFSLDTNIMPIQALMYPNF</sequence>
<dbReference type="InterPro" id="IPR051241">
    <property type="entry name" value="DZIP_RILPL"/>
</dbReference>
<dbReference type="Gene3D" id="1.20.58.1770">
    <property type="match status" value="1"/>
</dbReference>
<feature type="compositionally biased region" description="Polar residues" evidence="5">
    <location>
        <begin position="308"/>
        <end position="322"/>
    </location>
</feature>
<evidence type="ECO:0000313" key="8">
    <source>
        <dbReference type="EnsemblMetazoa" id="XP_003730458"/>
    </source>
</evidence>
<evidence type="ECO:0000256" key="3">
    <source>
        <dbReference type="ARBA" id="ARBA00023054"/>
    </source>
</evidence>
<feature type="coiled-coil region" evidence="4">
    <location>
        <begin position="56"/>
        <end position="199"/>
    </location>
</feature>
<dbReference type="CTD" id="353116"/>
<feature type="domain" description="RH1" evidence="6">
    <location>
        <begin position="2"/>
        <end position="90"/>
    </location>
</feature>
<dbReference type="PANTHER" id="PTHR21502:SF4">
    <property type="entry name" value="RILP-LIKE PROTEIN HOMOLOG"/>
    <property type="match status" value="1"/>
</dbReference>
<protein>
    <recommendedName>
        <fullName evidence="10">RILP-like protein 1</fullName>
    </recommendedName>
</protein>
<dbReference type="EnsemblMetazoa" id="XM_003730410">
    <property type="protein sequence ID" value="XP_003730458"/>
    <property type="gene ID" value="LOC100893667"/>
</dbReference>
<dbReference type="InParanoid" id="A0A7M7GIV5"/>
<dbReference type="AlphaFoldDB" id="A0A7M7GIV5"/>
<evidence type="ECO:0000256" key="4">
    <source>
        <dbReference type="SAM" id="Coils"/>
    </source>
</evidence>
<feature type="region of interest" description="Disordered" evidence="5">
    <location>
        <begin position="365"/>
        <end position="492"/>
    </location>
</feature>
<dbReference type="KEGG" id="spu:100893667"/>
<accession>A0A7M7GIV5</accession>
<dbReference type="PANTHER" id="PTHR21502">
    <property type="entry name" value="ZINC FINGER PROTEIN DZIP1"/>
    <property type="match status" value="1"/>
</dbReference>
<evidence type="ECO:0008006" key="10">
    <source>
        <dbReference type="Google" id="ProtNLM"/>
    </source>
</evidence>
<dbReference type="PROSITE" id="PS51777">
    <property type="entry name" value="RH2"/>
    <property type="match status" value="1"/>
</dbReference>
<dbReference type="RefSeq" id="XP_003730458.2">
    <property type="nucleotide sequence ID" value="XM_003730410.3"/>
</dbReference>
<dbReference type="OMA" id="TNHELHG"/>
<organism evidence="8 9">
    <name type="scientific">Strongylocentrotus purpuratus</name>
    <name type="common">Purple sea urchin</name>
    <dbReference type="NCBI Taxonomy" id="7668"/>
    <lineage>
        <taxon>Eukaryota</taxon>
        <taxon>Metazoa</taxon>
        <taxon>Echinodermata</taxon>
        <taxon>Eleutherozoa</taxon>
        <taxon>Echinozoa</taxon>
        <taxon>Echinoidea</taxon>
        <taxon>Euechinoidea</taxon>
        <taxon>Echinacea</taxon>
        <taxon>Camarodonta</taxon>
        <taxon>Echinidea</taxon>
        <taxon>Strongylocentrotidae</taxon>
        <taxon>Strongylocentrotus</taxon>
    </lineage>
</organism>
<evidence type="ECO:0000256" key="5">
    <source>
        <dbReference type="SAM" id="MobiDB-lite"/>
    </source>
</evidence>
<feature type="compositionally biased region" description="Polar residues" evidence="5">
    <location>
        <begin position="403"/>
        <end position="412"/>
    </location>
</feature>
<dbReference type="InterPro" id="IPR021563">
    <property type="entry name" value="RILP_dimer"/>
</dbReference>
<keyword evidence="3 4" id="KW-0175">Coiled coil</keyword>